<evidence type="ECO:0000256" key="6">
    <source>
        <dbReference type="ARBA" id="ARBA00022723"/>
    </source>
</evidence>
<dbReference type="Proteomes" id="UP001431572">
    <property type="component" value="Chromosome 1"/>
</dbReference>
<dbReference type="Pfam" id="PF02896">
    <property type="entry name" value="PEP-utilizers_C"/>
    <property type="match status" value="1"/>
</dbReference>
<feature type="active site" description="Tele-phosphohistidine intermediate" evidence="12">
    <location>
        <position position="458"/>
    </location>
</feature>
<dbReference type="EMBL" id="JACATZ010000001">
    <property type="protein sequence ID" value="NWJ44577.1"/>
    <property type="molecule type" value="Genomic_DNA"/>
</dbReference>
<dbReference type="SUPFAM" id="SSF52009">
    <property type="entry name" value="Phosphohistidine domain"/>
    <property type="match status" value="1"/>
</dbReference>
<feature type="domain" description="Pyruvate phosphate dikinase AMP/ATP-binding" evidence="16">
    <location>
        <begin position="306"/>
        <end position="355"/>
    </location>
</feature>
<evidence type="ECO:0000313" key="19">
    <source>
        <dbReference type="EMBL" id="WJW66468.1"/>
    </source>
</evidence>
<dbReference type="PIRSF" id="PIRSF000853">
    <property type="entry name" value="PPDK"/>
    <property type="match status" value="1"/>
</dbReference>
<feature type="binding site" evidence="13">
    <location>
        <position position="624"/>
    </location>
    <ligand>
        <name>substrate</name>
    </ligand>
</feature>
<evidence type="ECO:0000256" key="4">
    <source>
        <dbReference type="ARBA" id="ARBA00020138"/>
    </source>
</evidence>
<keyword evidence="9" id="KW-0067">ATP-binding</keyword>
<feature type="binding site" evidence="14">
    <location>
        <position position="750"/>
    </location>
    <ligand>
        <name>Mg(2+)</name>
        <dbReference type="ChEBI" id="CHEBI:18420"/>
    </ligand>
</feature>
<evidence type="ECO:0000256" key="2">
    <source>
        <dbReference type="ARBA" id="ARBA00007837"/>
    </source>
</evidence>
<keyword evidence="7" id="KW-0547">Nucleotide-binding</keyword>
<evidence type="ECO:0000256" key="14">
    <source>
        <dbReference type="PIRSR" id="PIRSR000853-3"/>
    </source>
</evidence>
<dbReference type="InterPro" id="IPR036637">
    <property type="entry name" value="Phosphohistidine_dom_sf"/>
</dbReference>
<keyword evidence="18" id="KW-0670">Pyruvate</keyword>
<dbReference type="InterPro" id="IPR013815">
    <property type="entry name" value="ATP_grasp_subdomain_1"/>
</dbReference>
<sequence>MSKKWIYLFREGNASWKDLLGGKGAGLAGMTIAGMPVPPGFTITTEVCNAYYDEGKKFPDGMWEQAMDALKVVEQQMDRQFGDPVNPLLVSVRSGAKFSMPGMMDTILNLGLNDTTIKGLIASTGNERFAYDAYRRFVQMYGNVVLNINKDSFEHVLDAYKHKIGPKAKDTDLTTEDLRAIKDEFKAIVLKETGSPFPEEPLEQLKGAIEAVFASWNNDRAIYYRQVNKISDALGTAVNVQTMVFGNMGDDSGTGVAFTRDPATGENVLYGEYLPNAQGEDVVAGIRTPHPISDMEHDPNFPGVYKQFREIAHRLEAYYKDVQDMEFTIEKGRLFMLQTRNGKRTGPAAVKIAVDLVREGVIDEATALQRVPADDLTQLLLPRVDPVARAHAKFITKGLAGSPGAAVGQVVFTAEEAEALGNAGQDVILVRRETSPEDLRGMVAARGILTAFGGKTSHAAVVARGMGKCCIVGAGSIHIAKDASGFSIDDTDVVIKKGDWITLDVDSNEGRVLAGRVKTIAPEMSGDFATLMEWTDKFRKLQIRANADTPQDALKAREFGAQGIGLTRTEHMFFEGNRIMAIREMILSDNQEDRKKALEKILPYQKEDFVGIFKAMDGFPVTIRTLDPPLHEFLPHEDAQIVELAQEMGISVEKVKNRIEYLKESNPMLGFRGCRLGIQYPEITEMQARAIFRAALEVKKEGVNVHPEIMIPLVSDVNELKLQRDIVERVALEEGVKEAGLAYSVGTMIELPRAALTADKIAEVAEFFSFGTNDLTQTTFGLSRDDSGKFLPLYVERKILKDDPFQALDREGVGQLLKIGTERGRSTRPNLKVGICGEHGGEPSSVEFCHQINLNYVSCSPFRVPIARLAAAQAAIGETVRDK</sequence>
<dbReference type="Pfam" id="PF00391">
    <property type="entry name" value="PEP-utilizers"/>
    <property type="match status" value="1"/>
</dbReference>
<evidence type="ECO:0000256" key="12">
    <source>
        <dbReference type="PIRSR" id="PIRSR000853-1"/>
    </source>
</evidence>
<evidence type="ECO:0000259" key="16">
    <source>
        <dbReference type="Pfam" id="PF01326"/>
    </source>
</evidence>
<dbReference type="NCBIfam" id="TIGR01828">
    <property type="entry name" value="pyru_phos_dikin"/>
    <property type="match status" value="1"/>
</dbReference>
<organism evidence="18 20">
    <name type="scientific">Candidatus Chlorohelix allophototropha</name>
    <dbReference type="NCBI Taxonomy" id="3003348"/>
    <lineage>
        <taxon>Bacteria</taxon>
        <taxon>Bacillati</taxon>
        <taxon>Chloroflexota</taxon>
        <taxon>Chloroflexia</taxon>
        <taxon>Candidatus Chloroheliales</taxon>
        <taxon>Candidatus Chloroheliaceae</taxon>
        <taxon>Candidatus Chlorohelix</taxon>
    </lineage>
</organism>
<dbReference type="InterPro" id="IPR018274">
    <property type="entry name" value="PEP_util_AS"/>
</dbReference>
<dbReference type="Gene3D" id="3.30.470.20">
    <property type="entry name" value="ATP-grasp fold, B domain"/>
    <property type="match status" value="1"/>
</dbReference>
<keyword evidence="8" id="KW-0418">Kinase</keyword>
<dbReference type="GO" id="GO:0016301">
    <property type="term" value="F:kinase activity"/>
    <property type="evidence" value="ECO:0007669"/>
    <property type="project" value="UniProtKB-UniRule"/>
</dbReference>
<feature type="binding site" evidence="13">
    <location>
        <position position="772"/>
    </location>
    <ligand>
        <name>substrate</name>
    </ligand>
</feature>
<dbReference type="Gene3D" id="1.10.189.10">
    <property type="entry name" value="Pyruvate Phosphate Dikinase, domain 2"/>
    <property type="match status" value="1"/>
</dbReference>
<evidence type="ECO:0000256" key="13">
    <source>
        <dbReference type="PIRSR" id="PIRSR000853-2"/>
    </source>
</evidence>
<dbReference type="EMBL" id="CP128399">
    <property type="protein sequence ID" value="WJW66468.1"/>
    <property type="molecule type" value="Genomic_DNA"/>
</dbReference>
<protein>
    <recommendedName>
        <fullName evidence="4 11">Pyruvate, phosphate dikinase</fullName>
        <ecNumber evidence="3 11">2.7.9.1</ecNumber>
    </recommendedName>
</protein>
<evidence type="ECO:0000256" key="10">
    <source>
        <dbReference type="ARBA" id="ARBA00022842"/>
    </source>
</evidence>
<dbReference type="InterPro" id="IPR002192">
    <property type="entry name" value="PPDK_AMP/ATP-bd"/>
</dbReference>
<evidence type="ECO:0000256" key="7">
    <source>
        <dbReference type="ARBA" id="ARBA00022741"/>
    </source>
</evidence>
<evidence type="ECO:0000313" key="18">
    <source>
        <dbReference type="EMBL" id="NWJ44577.1"/>
    </source>
</evidence>
<evidence type="ECO:0000313" key="20">
    <source>
        <dbReference type="Proteomes" id="UP000521676"/>
    </source>
</evidence>
<evidence type="ECO:0000259" key="17">
    <source>
        <dbReference type="Pfam" id="PF02896"/>
    </source>
</evidence>
<feature type="active site" description="Proton donor" evidence="12">
    <location>
        <position position="836"/>
    </location>
</feature>
<dbReference type="InterPro" id="IPR015813">
    <property type="entry name" value="Pyrv/PenolPyrv_kinase-like_dom"/>
</dbReference>
<dbReference type="SUPFAM" id="SSF56059">
    <property type="entry name" value="Glutathione synthetase ATP-binding domain-like"/>
    <property type="match status" value="1"/>
</dbReference>
<feature type="binding site" evidence="13">
    <location>
        <position position="774"/>
    </location>
    <ligand>
        <name>substrate</name>
    </ligand>
</feature>
<comment type="cofactor">
    <cofactor evidence="1 11 14">
        <name>Mg(2+)</name>
        <dbReference type="ChEBI" id="CHEBI:18420"/>
    </cofactor>
</comment>
<feature type="binding site" evidence="13">
    <location>
        <position position="771"/>
    </location>
    <ligand>
        <name>substrate</name>
    </ligand>
</feature>
<dbReference type="InterPro" id="IPR023151">
    <property type="entry name" value="PEP_util_CS"/>
</dbReference>
<accession>A0A8T7LUN9</accession>
<evidence type="ECO:0000256" key="8">
    <source>
        <dbReference type="ARBA" id="ARBA00022777"/>
    </source>
</evidence>
<dbReference type="RefSeq" id="WP_341468354.1">
    <property type="nucleotide sequence ID" value="NZ_CP128399.1"/>
</dbReference>
<dbReference type="PROSITE" id="PS00742">
    <property type="entry name" value="PEP_ENZYMES_2"/>
    <property type="match status" value="1"/>
</dbReference>
<feature type="domain" description="Pyruvate phosphate dikinase AMP/ATP-binding" evidence="16">
    <location>
        <begin position="18"/>
        <end position="55"/>
    </location>
</feature>
<keyword evidence="21" id="KW-1185">Reference proteome</keyword>
<dbReference type="GO" id="GO:0046872">
    <property type="term" value="F:metal ion binding"/>
    <property type="evidence" value="ECO:0007669"/>
    <property type="project" value="UniProtKB-UniRule"/>
</dbReference>
<comment type="similarity">
    <text evidence="2 11">Belongs to the PEP-utilizing enzyme family.</text>
</comment>
<feature type="domain" description="PEP-utilising enzyme mobile" evidence="15">
    <location>
        <begin position="425"/>
        <end position="507"/>
    </location>
</feature>
<dbReference type="InterPro" id="IPR008279">
    <property type="entry name" value="PEP-util_enz_mobile_dom"/>
</dbReference>
<keyword evidence="10 14" id="KW-0460">Magnesium</keyword>
<dbReference type="Gene3D" id="1.20.80.30">
    <property type="match status" value="1"/>
</dbReference>
<evidence type="ECO:0000313" key="21">
    <source>
        <dbReference type="Proteomes" id="UP001431572"/>
    </source>
</evidence>
<dbReference type="EC" id="2.7.9.1" evidence="3 11"/>
<evidence type="ECO:0000256" key="3">
    <source>
        <dbReference type="ARBA" id="ARBA00011994"/>
    </source>
</evidence>
<dbReference type="PROSITE" id="PS00370">
    <property type="entry name" value="PEP_ENZYMES_PHOS_SITE"/>
    <property type="match status" value="1"/>
</dbReference>
<dbReference type="Gene3D" id="3.30.1490.20">
    <property type="entry name" value="ATP-grasp fold, A domain"/>
    <property type="match status" value="1"/>
</dbReference>
<dbReference type="NCBIfam" id="NF004531">
    <property type="entry name" value="PRK05878.1"/>
    <property type="match status" value="1"/>
</dbReference>
<evidence type="ECO:0000256" key="1">
    <source>
        <dbReference type="ARBA" id="ARBA00001946"/>
    </source>
</evidence>
<evidence type="ECO:0000256" key="5">
    <source>
        <dbReference type="ARBA" id="ARBA00022679"/>
    </source>
</evidence>
<keyword evidence="5 18" id="KW-0808">Transferase</keyword>
<evidence type="ECO:0000256" key="11">
    <source>
        <dbReference type="PIRNR" id="PIRNR000853"/>
    </source>
</evidence>
<reference evidence="18 20" key="1">
    <citation type="submission" date="2020-06" db="EMBL/GenBank/DDBJ databases">
        <title>Anoxygenic phototrophic Chloroflexota member uses a Type I reaction center.</title>
        <authorList>
            <person name="Tsuji J.M."/>
            <person name="Shaw N.A."/>
            <person name="Nagashima S."/>
            <person name="Venkiteswaran J."/>
            <person name="Schiff S.L."/>
            <person name="Hanada S."/>
            <person name="Tank M."/>
            <person name="Neufeld J.D."/>
        </authorList>
    </citation>
    <scope>NUCLEOTIDE SEQUENCE [LARGE SCALE GENOMIC DNA]</scope>
    <source>
        <strain evidence="18">L227-S17</strain>
    </source>
</reference>
<proteinExistence type="inferred from homology"/>
<evidence type="ECO:0000259" key="15">
    <source>
        <dbReference type="Pfam" id="PF00391"/>
    </source>
</evidence>
<reference evidence="19" key="2">
    <citation type="journal article" date="2024" name="Nature">
        <title>Anoxygenic phototroph of the Chloroflexota uses a type I reaction centre.</title>
        <authorList>
            <person name="Tsuji J.M."/>
            <person name="Shaw N.A."/>
            <person name="Nagashima S."/>
            <person name="Venkiteswaran J.J."/>
            <person name="Schiff S.L."/>
            <person name="Watanabe T."/>
            <person name="Fukui M."/>
            <person name="Hanada S."/>
            <person name="Tank M."/>
            <person name="Neufeld J.D."/>
        </authorList>
    </citation>
    <scope>NUCLEOTIDE SEQUENCE</scope>
    <source>
        <strain evidence="19">L227-S17</strain>
    </source>
</reference>
<dbReference type="InterPro" id="IPR010121">
    <property type="entry name" value="Pyruvate_phosphate_dikinase"/>
</dbReference>
<dbReference type="GO" id="GO:0005524">
    <property type="term" value="F:ATP binding"/>
    <property type="evidence" value="ECO:0007669"/>
    <property type="project" value="UniProtKB-UniRule"/>
</dbReference>
<dbReference type="PANTHER" id="PTHR22931">
    <property type="entry name" value="PHOSPHOENOLPYRUVATE DIKINASE-RELATED"/>
    <property type="match status" value="1"/>
</dbReference>
<dbReference type="Gene3D" id="3.50.30.10">
    <property type="entry name" value="Phosphohistidine domain"/>
    <property type="match status" value="1"/>
</dbReference>
<dbReference type="Gene3D" id="3.20.20.60">
    <property type="entry name" value="Phosphoenolpyruvate-binding domains"/>
    <property type="match status" value="1"/>
</dbReference>
<feature type="domain" description="PEP-utilising enzyme C-terminal" evidence="17">
    <location>
        <begin position="525"/>
        <end position="874"/>
    </location>
</feature>
<keyword evidence="6 14" id="KW-0479">Metal-binding</keyword>
<dbReference type="GO" id="GO:0050242">
    <property type="term" value="F:pyruvate, phosphate dikinase activity"/>
    <property type="evidence" value="ECO:0007669"/>
    <property type="project" value="UniProtKB-UniRule"/>
</dbReference>
<feature type="binding site" evidence="13">
    <location>
        <position position="568"/>
    </location>
    <ligand>
        <name>substrate</name>
    </ligand>
</feature>
<gene>
    <name evidence="19" type="primary">ppdK</name>
    <name evidence="18" type="ORF">HXX08_01745</name>
    <name evidence="19" type="ORF">OZ401_002269</name>
</gene>
<dbReference type="InterPro" id="IPR000121">
    <property type="entry name" value="PEP_util_C"/>
</dbReference>
<comment type="catalytic activity">
    <reaction evidence="11">
        <text>pyruvate + phosphate + ATP = phosphoenolpyruvate + AMP + diphosphate + H(+)</text>
        <dbReference type="Rhea" id="RHEA:10756"/>
        <dbReference type="ChEBI" id="CHEBI:15361"/>
        <dbReference type="ChEBI" id="CHEBI:15378"/>
        <dbReference type="ChEBI" id="CHEBI:30616"/>
        <dbReference type="ChEBI" id="CHEBI:33019"/>
        <dbReference type="ChEBI" id="CHEBI:43474"/>
        <dbReference type="ChEBI" id="CHEBI:58702"/>
        <dbReference type="ChEBI" id="CHEBI:456215"/>
        <dbReference type="EC" id="2.7.9.1"/>
    </reaction>
</comment>
<feature type="binding site" evidence="13">
    <location>
        <position position="750"/>
    </location>
    <ligand>
        <name>substrate</name>
    </ligand>
</feature>
<dbReference type="InterPro" id="IPR040442">
    <property type="entry name" value="Pyrv_kinase-like_dom_sf"/>
</dbReference>
<evidence type="ECO:0000256" key="9">
    <source>
        <dbReference type="ARBA" id="ARBA00022840"/>
    </source>
</evidence>
<dbReference type="SUPFAM" id="SSF51621">
    <property type="entry name" value="Phosphoenolpyruvate/pyruvate domain"/>
    <property type="match status" value="1"/>
</dbReference>
<dbReference type="Pfam" id="PF01326">
    <property type="entry name" value="PPDK_N"/>
    <property type="match status" value="3"/>
</dbReference>
<dbReference type="AlphaFoldDB" id="A0A8T7LUN9"/>
<feature type="binding site" evidence="14">
    <location>
        <position position="774"/>
    </location>
    <ligand>
        <name>Mg(2+)</name>
        <dbReference type="ChEBI" id="CHEBI:18420"/>
    </ligand>
</feature>
<feature type="domain" description="Pyruvate phosphate dikinase AMP/ATP-binding" evidence="16">
    <location>
        <begin position="64"/>
        <end position="290"/>
    </location>
</feature>
<feature type="binding site" evidence="13">
    <location>
        <position position="773"/>
    </location>
    <ligand>
        <name>substrate</name>
    </ligand>
</feature>
<name>A0A8T7LUN9_9CHLR</name>
<dbReference type="PANTHER" id="PTHR22931:SF9">
    <property type="entry name" value="PYRUVATE, PHOSPHATE DIKINASE 1, CHLOROPLASTIC"/>
    <property type="match status" value="1"/>
</dbReference>
<dbReference type="Proteomes" id="UP000521676">
    <property type="component" value="Unassembled WGS sequence"/>
</dbReference>